<keyword evidence="7 11" id="KW-0812">Transmembrane</keyword>
<organism evidence="13 14">
    <name type="scientific">Loigolactobacillus backii</name>
    <dbReference type="NCBI Taxonomy" id="375175"/>
    <lineage>
        <taxon>Bacteria</taxon>
        <taxon>Bacillati</taxon>
        <taxon>Bacillota</taxon>
        <taxon>Bacilli</taxon>
        <taxon>Lactobacillales</taxon>
        <taxon>Lactobacillaceae</taxon>
        <taxon>Loigolactobacillus</taxon>
    </lineage>
</organism>
<evidence type="ECO:0000256" key="5">
    <source>
        <dbReference type="ARBA" id="ARBA00022448"/>
    </source>
</evidence>
<dbReference type="OrthoDB" id="384327at2"/>
<evidence type="ECO:0000256" key="3">
    <source>
        <dbReference type="ARBA" id="ARBA00011131"/>
    </source>
</evidence>
<evidence type="ECO:0000256" key="7">
    <source>
        <dbReference type="ARBA" id="ARBA00022692"/>
    </source>
</evidence>
<keyword evidence="6" id="KW-1003">Cell membrane</keyword>
<evidence type="ECO:0000256" key="9">
    <source>
        <dbReference type="ARBA" id="ARBA00023136"/>
    </source>
</evidence>
<dbReference type="InterPro" id="IPR051125">
    <property type="entry name" value="ABC-4/HrtB_transporter"/>
</dbReference>
<keyword evidence="5" id="KW-0813">Transport</keyword>
<dbReference type="GeneID" id="42981584"/>
<dbReference type="InterPro" id="IPR003838">
    <property type="entry name" value="ABC3_permease_C"/>
</dbReference>
<evidence type="ECO:0000313" key="13">
    <source>
        <dbReference type="EMBL" id="ANK63531.1"/>
    </source>
</evidence>
<dbReference type="AlphaFoldDB" id="A0A192H6B1"/>
<comment type="function">
    <text evidence="10">Part of the ABC transporter complex hrt involved in hemin import. Responsible for the translocation of the substrate across the membrane.</text>
</comment>
<evidence type="ECO:0000256" key="1">
    <source>
        <dbReference type="ARBA" id="ARBA00004651"/>
    </source>
</evidence>
<evidence type="ECO:0000259" key="12">
    <source>
        <dbReference type="Pfam" id="PF02687"/>
    </source>
</evidence>
<feature type="transmembrane region" description="Helical" evidence="11">
    <location>
        <begin position="277"/>
        <end position="304"/>
    </location>
</feature>
<evidence type="ECO:0000256" key="6">
    <source>
        <dbReference type="ARBA" id="ARBA00022475"/>
    </source>
</evidence>
<keyword evidence="8 11" id="KW-1133">Transmembrane helix</keyword>
<feature type="transmembrane region" description="Helical" evidence="11">
    <location>
        <begin position="310"/>
        <end position="340"/>
    </location>
</feature>
<dbReference type="EMBL" id="CP014873">
    <property type="protein sequence ID" value="ANK63531.1"/>
    <property type="molecule type" value="Genomic_DNA"/>
</dbReference>
<dbReference type="RefSeq" id="WP_068281218.1">
    <property type="nucleotide sequence ID" value="NZ_CP014873.1"/>
</dbReference>
<accession>A0A192H6B1</accession>
<evidence type="ECO:0000256" key="8">
    <source>
        <dbReference type="ARBA" id="ARBA00022989"/>
    </source>
</evidence>
<name>A0A192H6B1_9LACO</name>
<dbReference type="PANTHER" id="PTHR43738:SF1">
    <property type="entry name" value="HEMIN TRANSPORT SYSTEM PERMEASE PROTEIN HRTB-RELATED"/>
    <property type="match status" value="1"/>
</dbReference>
<feature type="domain" description="ABC3 transporter permease C-terminal" evidence="12">
    <location>
        <begin position="236"/>
        <end position="347"/>
    </location>
</feature>
<keyword evidence="9 11" id="KW-0472">Membrane</keyword>
<evidence type="ECO:0000313" key="14">
    <source>
        <dbReference type="Proteomes" id="UP000078582"/>
    </source>
</evidence>
<feature type="transmembrane region" description="Helical" evidence="11">
    <location>
        <begin position="15"/>
        <end position="40"/>
    </location>
</feature>
<evidence type="ECO:0000256" key="10">
    <source>
        <dbReference type="ARBA" id="ARBA00024973"/>
    </source>
</evidence>
<evidence type="ECO:0000256" key="11">
    <source>
        <dbReference type="SAM" id="Phobius"/>
    </source>
</evidence>
<evidence type="ECO:0000256" key="2">
    <source>
        <dbReference type="ARBA" id="ARBA00008697"/>
    </source>
</evidence>
<dbReference type="GO" id="GO:0005886">
    <property type="term" value="C:plasma membrane"/>
    <property type="evidence" value="ECO:0007669"/>
    <property type="project" value="UniProtKB-SubCell"/>
</dbReference>
<reference evidence="13 14" key="1">
    <citation type="submission" date="2016-03" db="EMBL/GenBank/DDBJ databases">
        <title>Pediococcus and Lactobacillus from brewery environment - whole genome sequencing and assembly.</title>
        <authorList>
            <person name="Behr J."/>
            <person name="Geissler A.J."/>
            <person name="Vogel R.F."/>
        </authorList>
    </citation>
    <scope>NUCLEOTIDE SEQUENCE [LARGE SCALE GENOMIC DNA]</scope>
    <source>
        <strain evidence="13 14">TMW 1.1989</strain>
    </source>
</reference>
<dbReference type="STRING" id="375175.AYR53_04910"/>
<evidence type="ECO:0000256" key="4">
    <source>
        <dbReference type="ARBA" id="ARBA00016962"/>
    </source>
</evidence>
<protein>
    <recommendedName>
        <fullName evidence="4">Putative hemin transport system permease protein HrtB</fullName>
    </recommendedName>
</protein>
<gene>
    <name evidence="13" type="ORF">AYR53_04910</name>
</gene>
<feature type="transmembrane region" description="Helical" evidence="11">
    <location>
        <begin position="236"/>
        <end position="256"/>
    </location>
</feature>
<dbReference type="Proteomes" id="UP000078582">
    <property type="component" value="Chromosome"/>
</dbReference>
<sequence length="356" mass="38024">MFLALRDLRHAKLKFGLISLIIFLIVFLVLFITGLAAGLASDNGAAISESPASGYVLQKGAENRFSRSTLTKTKAQQLAKKFKQATPLTIQQGTIQRAKDAAKKTDMAYFVVKQGSFIAPKSVSGQTLNTTGVVVSDKLKASGYRLGQKFKDSQSGVTLKIIGFTTAMTYSHTPVVYVTPNQWQKMMPQETQTVSALAVKQTTTTKPKLAGANLVSKEAIIQNVPGYSAEQGSLDMIIAFLYIISVVVLAVFFYVITIQKIREFGVLKALGTKTSYLARYLIGEIGVVALLAVIIADIVVAALAQVMPAAMPFIISGQIILTTSLIFVVVAVLSAVVSLVKVARVDPNTAIGGAGE</sequence>
<dbReference type="Pfam" id="PF02687">
    <property type="entry name" value="FtsX"/>
    <property type="match status" value="1"/>
</dbReference>
<comment type="subunit">
    <text evidence="3">The complex is composed of two ATP-binding proteins (HrtA), two transmembrane proteins (HrtB) and a solute-binding protein.</text>
</comment>
<comment type="subcellular location">
    <subcellularLocation>
        <location evidence="1">Cell membrane</location>
        <topology evidence="1">Multi-pass membrane protein</topology>
    </subcellularLocation>
</comment>
<dbReference type="PANTHER" id="PTHR43738">
    <property type="entry name" value="ABC TRANSPORTER, MEMBRANE PROTEIN"/>
    <property type="match status" value="1"/>
</dbReference>
<proteinExistence type="inferred from homology"/>
<keyword evidence="14" id="KW-1185">Reference proteome</keyword>
<comment type="similarity">
    <text evidence="2">Belongs to the ABC-4 integral membrane protein family. HrtB subfamily.</text>
</comment>